<sequence length="63" mass="7029">MFVYFVAEAIERSKGNSTWVSPTTGDFGIDFEHRTNEGIYLGQVKCFQGDPGFDLIALVHSTK</sequence>
<evidence type="ECO:0008006" key="3">
    <source>
        <dbReference type="Google" id="ProtNLM"/>
    </source>
</evidence>
<keyword evidence="2" id="KW-1185">Reference proteome</keyword>
<proteinExistence type="predicted"/>
<evidence type="ECO:0000313" key="2">
    <source>
        <dbReference type="Proteomes" id="UP000663981"/>
    </source>
</evidence>
<dbReference type="Proteomes" id="UP000663981">
    <property type="component" value="Unassembled WGS sequence"/>
</dbReference>
<protein>
    <recommendedName>
        <fullName evidence="3">DUF4365 domain-containing protein</fullName>
    </recommendedName>
</protein>
<reference evidence="1 2" key="1">
    <citation type="submission" date="2021-03" db="EMBL/GenBank/DDBJ databases">
        <title>Whole genome sequence of Metabacillus bambusae BG109.</title>
        <authorList>
            <person name="Jeong J.W."/>
        </authorList>
    </citation>
    <scope>NUCLEOTIDE SEQUENCE [LARGE SCALE GENOMIC DNA]</scope>
    <source>
        <strain evidence="1 2">BG109</strain>
    </source>
</reference>
<gene>
    <name evidence="1" type="ORF">I7822_05645</name>
</gene>
<name>A0ABS3MYQ3_9BACI</name>
<dbReference type="RefSeq" id="WP_207975918.1">
    <property type="nucleotide sequence ID" value="NZ_JAGDEL010000003.1"/>
</dbReference>
<dbReference type="EMBL" id="JAGDEL010000003">
    <property type="protein sequence ID" value="MBO1511162.1"/>
    <property type="molecule type" value="Genomic_DNA"/>
</dbReference>
<accession>A0ABS3MYQ3</accession>
<organism evidence="1 2">
    <name type="scientific">Metabacillus bambusae</name>
    <dbReference type="NCBI Taxonomy" id="2795218"/>
    <lineage>
        <taxon>Bacteria</taxon>
        <taxon>Bacillati</taxon>
        <taxon>Bacillota</taxon>
        <taxon>Bacilli</taxon>
        <taxon>Bacillales</taxon>
        <taxon>Bacillaceae</taxon>
        <taxon>Metabacillus</taxon>
    </lineage>
</organism>
<comment type="caution">
    <text evidence="1">The sequence shown here is derived from an EMBL/GenBank/DDBJ whole genome shotgun (WGS) entry which is preliminary data.</text>
</comment>
<evidence type="ECO:0000313" key="1">
    <source>
        <dbReference type="EMBL" id="MBO1511162.1"/>
    </source>
</evidence>